<organism evidence="5 6">
    <name type="scientific">Candidatus Sulfurimonas marisnigri</name>
    <dbReference type="NCBI Taxonomy" id="2740405"/>
    <lineage>
        <taxon>Bacteria</taxon>
        <taxon>Pseudomonadati</taxon>
        <taxon>Campylobacterota</taxon>
        <taxon>Epsilonproteobacteria</taxon>
        <taxon>Campylobacterales</taxon>
        <taxon>Sulfurimonadaceae</taxon>
        <taxon>Sulfurimonas</taxon>
    </lineage>
</organism>
<evidence type="ECO:0000256" key="3">
    <source>
        <dbReference type="ARBA" id="ARBA00022989"/>
    </source>
</evidence>
<reference evidence="5 6" key="1">
    <citation type="submission" date="2020-05" db="EMBL/GenBank/DDBJ databases">
        <title>Sulfurimonas marisnigri, sp. nov., and Sulfurimonas baltica, sp. nov., manganese oxide reducing chemolithoautotrophs of the class Epsilonproteobacteria isolated from the pelagic redoxclines of the Black and Baltic Seas and emended description of the genus Sulfurimonas.</title>
        <authorList>
            <person name="Henkel J.V."/>
            <person name="Laudan C."/>
            <person name="Werner J."/>
            <person name="Neu T."/>
            <person name="Plewe S."/>
            <person name="Sproer C."/>
            <person name="Bunk B."/>
            <person name="Schulz-Vogt H.N."/>
        </authorList>
    </citation>
    <scope>NUCLEOTIDE SEQUENCE [LARGE SCALE GENOMIC DNA]</scope>
    <source>
        <strain evidence="5 6">SoZ1</strain>
    </source>
</reference>
<comment type="subcellular location">
    <subcellularLocation>
        <location evidence="1">Membrane</location>
        <topology evidence="1">Multi-pass membrane protein</topology>
    </subcellularLocation>
</comment>
<keyword evidence="3" id="KW-1133">Transmembrane helix</keyword>
<keyword evidence="4" id="KW-0472">Membrane</keyword>
<dbReference type="RefSeq" id="WP_194367640.1">
    <property type="nucleotide sequence ID" value="NZ_CP054493.1"/>
</dbReference>
<dbReference type="InterPro" id="IPR007941">
    <property type="entry name" value="DUF726"/>
</dbReference>
<evidence type="ECO:0000313" key="6">
    <source>
        <dbReference type="Proteomes" id="UP000593836"/>
    </source>
</evidence>
<dbReference type="Proteomes" id="UP000593836">
    <property type="component" value="Chromosome"/>
</dbReference>
<accession>A0A7S7RRB9</accession>
<name>A0A7S7RRB9_9BACT</name>
<sequence length="253" mass="28448">MFNDNTLATNNTEFSGLDKVVGDDKIFHVPGTFSDKRDVEKSFEDGLKNFYKDDKLVVVDLGRVLENSYDDRDKLAEIVVKQIIQTIKDNPDEPIRITGHSHGGNVQKLVTQKLVEQGYKNVVDDVMYLGTPVTDKHVMNNKALKDTATVINAYDKSDFVQKNGGDGTTSFFGINKFEVGSAGQTIENNYRVTNIEVESPNQGLETNSIFSLNPIITIGKIINKQYQDKLEDHSNIDKVEVLQQIKEKMKNDK</sequence>
<dbReference type="EMBL" id="CP054493">
    <property type="protein sequence ID" value="QOY55601.1"/>
    <property type="molecule type" value="Genomic_DNA"/>
</dbReference>
<gene>
    <name evidence="5" type="ORF">HUE87_05065</name>
</gene>
<keyword evidence="2" id="KW-0812">Transmembrane</keyword>
<evidence type="ECO:0000256" key="2">
    <source>
        <dbReference type="ARBA" id="ARBA00022692"/>
    </source>
</evidence>
<protein>
    <submittedName>
        <fullName evidence="5">DUF726 domain-containing protein</fullName>
    </submittedName>
</protein>
<dbReference type="Pfam" id="PF05277">
    <property type="entry name" value="DUF726"/>
    <property type="match status" value="1"/>
</dbReference>
<evidence type="ECO:0000256" key="1">
    <source>
        <dbReference type="ARBA" id="ARBA00004141"/>
    </source>
</evidence>
<dbReference type="GO" id="GO:0016020">
    <property type="term" value="C:membrane"/>
    <property type="evidence" value="ECO:0007669"/>
    <property type="project" value="UniProtKB-SubCell"/>
</dbReference>
<dbReference type="InterPro" id="IPR029058">
    <property type="entry name" value="AB_hydrolase_fold"/>
</dbReference>
<evidence type="ECO:0000313" key="5">
    <source>
        <dbReference type="EMBL" id="QOY55601.1"/>
    </source>
</evidence>
<keyword evidence="6" id="KW-1185">Reference proteome</keyword>
<dbReference type="Gene3D" id="3.40.50.1820">
    <property type="entry name" value="alpha/beta hydrolase"/>
    <property type="match status" value="1"/>
</dbReference>
<proteinExistence type="predicted"/>
<dbReference type="KEGG" id="smas:HUE87_05065"/>
<dbReference type="AlphaFoldDB" id="A0A7S7RRB9"/>
<evidence type="ECO:0000256" key="4">
    <source>
        <dbReference type="ARBA" id="ARBA00023136"/>
    </source>
</evidence>
<dbReference type="SUPFAM" id="SSF53474">
    <property type="entry name" value="alpha/beta-Hydrolases"/>
    <property type="match status" value="1"/>
</dbReference>